<dbReference type="EMBL" id="MUGS01000032">
    <property type="protein sequence ID" value="OXG04303.1"/>
    <property type="molecule type" value="Genomic_DNA"/>
</dbReference>
<dbReference type="NCBIfam" id="TIGR01720">
    <property type="entry name" value="NRPS-para261"/>
    <property type="match status" value="1"/>
</dbReference>
<evidence type="ECO:0000313" key="2">
    <source>
        <dbReference type="Proteomes" id="UP000214684"/>
    </source>
</evidence>
<dbReference type="Gene3D" id="3.30.559.30">
    <property type="entry name" value="Nonribosomal peptide synthetase, condensation domain"/>
    <property type="match status" value="1"/>
</dbReference>
<dbReference type="AlphaFoldDB" id="A0A227P460"/>
<sequence>SIQFIKESLRNIPNKGVGFGAFATDETVLYGHEDLPGISFNYLGQFDINEGDDWQVVFEGSGSSIDALNKNHNLININGSVNKNKLCFSITSKLDKVKSKELTDSFKNHLTKVIEHCSEKVARSETSFTPSDFTSVDISQSLLDRLQLKVK</sequence>
<organism evidence="1 2">
    <name type="scientific">Flavobacterium araucananum</name>
    <dbReference type="NCBI Taxonomy" id="946678"/>
    <lineage>
        <taxon>Bacteria</taxon>
        <taxon>Pseudomonadati</taxon>
        <taxon>Bacteroidota</taxon>
        <taxon>Flavobacteriia</taxon>
        <taxon>Flavobacteriales</taxon>
        <taxon>Flavobacteriaceae</taxon>
        <taxon>Flavobacterium</taxon>
    </lineage>
</organism>
<name>A0A227P460_9FLAO</name>
<accession>A0A227P460</accession>
<keyword evidence="2" id="KW-1185">Reference proteome</keyword>
<evidence type="ECO:0000313" key="1">
    <source>
        <dbReference type="EMBL" id="OXG04303.1"/>
    </source>
</evidence>
<feature type="non-terminal residue" evidence="1">
    <location>
        <position position="1"/>
    </location>
</feature>
<proteinExistence type="predicted"/>
<reference evidence="1 2" key="1">
    <citation type="submission" date="2016-11" db="EMBL/GenBank/DDBJ databases">
        <title>Whole genomes of Flavobacteriaceae.</title>
        <authorList>
            <person name="Stine C."/>
            <person name="Li C."/>
            <person name="Tadesse D."/>
        </authorList>
    </citation>
    <scope>NUCLEOTIDE SEQUENCE [LARGE SCALE GENOMIC DNA]</scope>
    <source>
        <strain evidence="1 2">DSM 24704</strain>
    </source>
</reference>
<dbReference type="InterPro" id="IPR010060">
    <property type="entry name" value="NRPS_synth"/>
</dbReference>
<protein>
    <submittedName>
        <fullName evidence="1">Uncharacterized protein</fullName>
    </submittedName>
</protein>
<dbReference type="Proteomes" id="UP000214684">
    <property type="component" value="Unassembled WGS sequence"/>
</dbReference>
<comment type="caution">
    <text evidence="1">The sequence shown here is derived from an EMBL/GenBank/DDBJ whole genome shotgun (WGS) entry which is preliminary data.</text>
</comment>
<gene>
    <name evidence="1" type="ORF">B0A64_15705</name>
</gene>